<evidence type="ECO:0000313" key="2">
    <source>
        <dbReference type="EMBL" id="KAF9526817.1"/>
    </source>
</evidence>
<feature type="region of interest" description="Disordered" evidence="1">
    <location>
        <begin position="1"/>
        <end position="23"/>
    </location>
</feature>
<dbReference type="Proteomes" id="UP000807306">
    <property type="component" value="Unassembled WGS sequence"/>
</dbReference>
<evidence type="ECO:0000256" key="1">
    <source>
        <dbReference type="SAM" id="MobiDB-lite"/>
    </source>
</evidence>
<evidence type="ECO:0000313" key="3">
    <source>
        <dbReference type="Proteomes" id="UP000807306"/>
    </source>
</evidence>
<keyword evidence="3" id="KW-1185">Reference proteome</keyword>
<protein>
    <submittedName>
        <fullName evidence="2">Uncharacterized protein</fullName>
    </submittedName>
</protein>
<proteinExistence type="predicted"/>
<dbReference type="AlphaFoldDB" id="A0A9P6JMY1"/>
<organism evidence="2 3">
    <name type="scientific">Crepidotus variabilis</name>
    <dbReference type="NCBI Taxonomy" id="179855"/>
    <lineage>
        <taxon>Eukaryota</taxon>
        <taxon>Fungi</taxon>
        <taxon>Dikarya</taxon>
        <taxon>Basidiomycota</taxon>
        <taxon>Agaricomycotina</taxon>
        <taxon>Agaricomycetes</taxon>
        <taxon>Agaricomycetidae</taxon>
        <taxon>Agaricales</taxon>
        <taxon>Agaricineae</taxon>
        <taxon>Crepidotaceae</taxon>
        <taxon>Crepidotus</taxon>
    </lineage>
</organism>
<sequence>MEGNKKQFYADVPDAANGQPQSQKHFLHQKKLLDFHLFYLGPLVSQEGLPGRLIKSRKENPWFGSWYDEGSKKREVDVAEVGLSRHGAGKPQVENVVPRLGRCRASVFCQLEGKQPLPTLGLDVEGSPRRNVVTWPQGFDLQESTDKTVRGDLTGQRADLSPYKSKIAQESSTRTDLWLLQNKKSPL</sequence>
<gene>
    <name evidence="2" type="ORF">CPB83DRAFT_837117</name>
</gene>
<comment type="caution">
    <text evidence="2">The sequence shown here is derived from an EMBL/GenBank/DDBJ whole genome shotgun (WGS) entry which is preliminary data.</text>
</comment>
<accession>A0A9P6JMY1</accession>
<dbReference type="EMBL" id="MU157867">
    <property type="protein sequence ID" value="KAF9526817.1"/>
    <property type="molecule type" value="Genomic_DNA"/>
</dbReference>
<name>A0A9P6JMY1_9AGAR</name>
<reference evidence="2" key="1">
    <citation type="submission" date="2020-11" db="EMBL/GenBank/DDBJ databases">
        <authorList>
            <consortium name="DOE Joint Genome Institute"/>
            <person name="Ahrendt S."/>
            <person name="Riley R."/>
            <person name="Andreopoulos W."/>
            <person name="Labutti K."/>
            <person name="Pangilinan J."/>
            <person name="Ruiz-Duenas F.J."/>
            <person name="Barrasa J.M."/>
            <person name="Sanchez-Garcia M."/>
            <person name="Camarero S."/>
            <person name="Miyauchi S."/>
            <person name="Serrano A."/>
            <person name="Linde D."/>
            <person name="Babiker R."/>
            <person name="Drula E."/>
            <person name="Ayuso-Fernandez I."/>
            <person name="Pacheco R."/>
            <person name="Padilla G."/>
            <person name="Ferreira P."/>
            <person name="Barriuso J."/>
            <person name="Kellner H."/>
            <person name="Castanera R."/>
            <person name="Alfaro M."/>
            <person name="Ramirez L."/>
            <person name="Pisabarro A.G."/>
            <person name="Kuo A."/>
            <person name="Tritt A."/>
            <person name="Lipzen A."/>
            <person name="He G."/>
            <person name="Yan M."/>
            <person name="Ng V."/>
            <person name="Cullen D."/>
            <person name="Martin F."/>
            <person name="Rosso M.-N."/>
            <person name="Henrissat B."/>
            <person name="Hibbett D."/>
            <person name="Martinez A.T."/>
            <person name="Grigoriev I.V."/>
        </authorList>
    </citation>
    <scope>NUCLEOTIDE SEQUENCE</scope>
    <source>
        <strain evidence="2">CBS 506.95</strain>
    </source>
</reference>